<keyword evidence="3" id="KW-1185">Reference proteome</keyword>
<sequence>MIRIIFKNEGEENTMTTPPKLNKIQLAPFKQRFGKKKIFAQCLMPIRGPQGFRKLDYDFVDQINPAEIISKIVDNGYNAFGLVVKDTDGATLSKTKIGWNPTNRDLVGEFSEICQKKNVIFFLSITNMNDAYRGALHPETVSIHIKTRKNIKKGDPGIHHEGEMRVDLPEGTTIEEMQKKIPFLTKEVDEKIGAARNARGKGYIPLTAFHCPRSKHADYMIALIKEIASNYQVDGILADYIRYSTDYFDYCGCERCRKAYAQQYPNNNPAKLKGKDWFRFRMDNILEFGKKFNDTIKSVDDNILTGWFNLPGPKFYSNRLTGQDYYGLTKVMDSALPMLYPYLTGSIDDGRYWGTLANLVHWYSQRNMKRRFKDYGKDATIFGITNSVECNTEEMLKSFIAYDYGLGIAVFKYYGTTESQWYASKLYGKILSQQEIGDNSPTRVDIRKILQKVYEKYPPKVPPKWWRENNDMQLA</sequence>
<dbReference type="EMBL" id="CP104013">
    <property type="protein sequence ID" value="UYP48760.1"/>
    <property type="molecule type" value="Genomic_DNA"/>
</dbReference>
<dbReference type="Proteomes" id="UP001208689">
    <property type="component" value="Chromosome"/>
</dbReference>
<dbReference type="SUPFAM" id="SSF51445">
    <property type="entry name" value="(Trans)glycosidases"/>
    <property type="match status" value="1"/>
</dbReference>
<dbReference type="Gene3D" id="3.20.20.80">
    <property type="entry name" value="Glycosidases"/>
    <property type="match status" value="1"/>
</dbReference>
<proteinExistence type="predicted"/>
<dbReference type="InterPro" id="IPR017853">
    <property type="entry name" value="GH"/>
</dbReference>
<evidence type="ECO:0000313" key="2">
    <source>
        <dbReference type="EMBL" id="UYP48760.1"/>
    </source>
</evidence>
<dbReference type="Pfam" id="PF02638">
    <property type="entry name" value="GHL10"/>
    <property type="match status" value="1"/>
</dbReference>
<name>A0ABY6HZ12_9ARCH</name>
<feature type="domain" description="Glycosyl hydrolase-like 10" evidence="1">
    <location>
        <begin position="216"/>
        <end position="306"/>
    </location>
</feature>
<evidence type="ECO:0000259" key="1">
    <source>
        <dbReference type="Pfam" id="PF02638"/>
    </source>
</evidence>
<accession>A0ABY6HZ12</accession>
<gene>
    <name evidence="2" type="ORF">NEF87_005045</name>
</gene>
<evidence type="ECO:0000313" key="3">
    <source>
        <dbReference type="Proteomes" id="UP001208689"/>
    </source>
</evidence>
<dbReference type="InterPro" id="IPR003790">
    <property type="entry name" value="GHL10"/>
</dbReference>
<organism evidence="2 3">
    <name type="scientific">Candidatus Lokiarchaeum ossiferum</name>
    <dbReference type="NCBI Taxonomy" id="2951803"/>
    <lineage>
        <taxon>Archaea</taxon>
        <taxon>Promethearchaeati</taxon>
        <taxon>Promethearchaeota</taxon>
        <taxon>Promethearchaeia</taxon>
        <taxon>Promethearchaeales</taxon>
        <taxon>Promethearchaeaceae</taxon>
        <taxon>Candidatus Lokiarchaeum</taxon>
    </lineage>
</organism>
<reference evidence="2" key="1">
    <citation type="submission" date="2022-09" db="EMBL/GenBank/DDBJ databases">
        <title>Actin cytoskeleton and complex cell architecture in an #Asgard archaeon.</title>
        <authorList>
            <person name="Ponce Toledo R.I."/>
            <person name="Schleper C."/>
            <person name="Rodrigues Oliveira T."/>
            <person name="Wollweber F."/>
            <person name="Xu J."/>
            <person name="Rittmann S."/>
            <person name="Klingl A."/>
            <person name="Pilhofer M."/>
        </authorList>
    </citation>
    <scope>NUCLEOTIDE SEQUENCE</scope>
    <source>
        <strain evidence="2">B-35</strain>
    </source>
</reference>
<protein>
    <recommendedName>
        <fullName evidence="1">Glycosyl hydrolase-like 10 domain-containing protein</fullName>
    </recommendedName>
</protein>